<name>A0A0H2ZUS8_MYCA1</name>
<evidence type="ECO:0000256" key="10">
    <source>
        <dbReference type="SAM" id="MobiDB-lite"/>
    </source>
</evidence>
<dbReference type="PANTHER" id="PTHR11465:SF9">
    <property type="entry name" value="CATALASE"/>
    <property type="match status" value="1"/>
</dbReference>
<dbReference type="InterPro" id="IPR011614">
    <property type="entry name" value="Catalase_core"/>
</dbReference>
<keyword evidence="7 9" id="KW-0376">Hydrogen peroxide</keyword>
<feature type="compositionally biased region" description="Polar residues" evidence="10">
    <location>
        <begin position="1"/>
        <end position="10"/>
    </location>
</feature>
<dbReference type="GO" id="GO:0005737">
    <property type="term" value="C:cytoplasm"/>
    <property type="evidence" value="ECO:0007669"/>
    <property type="project" value="TreeGrafter"/>
</dbReference>
<dbReference type="Pfam" id="PF06628">
    <property type="entry name" value="Catalase-rel"/>
    <property type="match status" value="1"/>
</dbReference>
<proteinExistence type="inferred from homology"/>
<dbReference type="RefSeq" id="WP_011726337.1">
    <property type="nucleotide sequence ID" value="NC_008595.1"/>
</dbReference>
<dbReference type="InterPro" id="IPR010582">
    <property type="entry name" value="Catalase_immune_responsive"/>
</dbReference>
<dbReference type="Pfam" id="PF00199">
    <property type="entry name" value="Catalase"/>
    <property type="match status" value="1"/>
</dbReference>
<dbReference type="InterPro" id="IPR020835">
    <property type="entry name" value="Catalase_sf"/>
</dbReference>
<dbReference type="Proteomes" id="UP000001574">
    <property type="component" value="Chromosome"/>
</dbReference>
<dbReference type="GO" id="GO:0046872">
    <property type="term" value="F:metal ion binding"/>
    <property type="evidence" value="ECO:0007669"/>
    <property type="project" value="UniProtKB-KW"/>
</dbReference>
<comment type="cofactor">
    <cofactor evidence="8">
        <name>heme</name>
        <dbReference type="ChEBI" id="CHEBI:30413"/>
    </cofactor>
</comment>
<keyword evidence="3 8" id="KW-0349">Heme</keyword>
<reference evidence="12 13" key="1">
    <citation type="submission" date="2006-10" db="EMBL/GenBank/DDBJ databases">
        <authorList>
            <person name="Fleischmann R.D."/>
            <person name="Dodson R.J."/>
            <person name="Haft D.H."/>
            <person name="Merkel J.S."/>
            <person name="Nelson W.C."/>
            <person name="Fraser C.M."/>
        </authorList>
    </citation>
    <scope>NUCLEOTIDE SEQUENCE [LARGE SCALE GENOMIC DNA]</scope>
    <source>
        <strain evidence="12 13">104</strain>
    </source>
</reference>
<evidence type="ECO:0000256" key="6">
    <source>
        <dbReference type="ARBA" id="ARBA00023004"/>
    </source>
</evidence>
<evidence type="ECO:0000256" key="4">
    <source>
        <dbReference type="ARBA" id="ARBA00022723"/>
    </source>
</evidence>
<dbReference type="HOGENOM" id="CLU_010645_2_0_11"/>
<dbReference type="SUPFAM" id="SSF56634">
    <property type="entry name" value="Heme-dependent catalase-like"/>
    <property type="match status" value="1"/>
</dbReference>
<dbReference type="InterPro" id="IPR002226">
    <property type="entry name" value="Catalase_haem_BS"/>
</dbReference>
<feature type="region of interest" description="Disordered" evidence="10">
    <location>
        <begin position="1"/>
        <end position="24"/>
    </location>
</feature>
<comment type="similarity">
    <text evidence="1 9">Belongs to the catalase family.</text>
</comment>
<dbReference type="PANTHER" id="PTHR11465">
    <property type="entry name" value="CATALASE"/>
    <property type="match status" value="1"/>
</dbReference>
<comment type="catalytic activity">
    <reaction evidence="9">
        <text>2 H2O2 = O2 + 2 H2O</text>
        <dbReference type="Rhea" id="RHEA:20309"/>
        <dbReference type="ChEBI" id="CHEBI:15377"/>
        <dbReference type="ChEBI" id="CHEBI:15379"/>
        <dbReference type="ChEBI" id="CHEBI:16240"/>
        <dbReference type="EC" id="1.11.1.6"/>
    </reaction>
</comment>
<gene>
    <name evidence="12" type="primary">katA</name>
    <name evidence="12" type="ordered locus">MAV_4926</name>
</gene>
<dbReference type="PROSITE" id="PS00437">
    <property type="entry name" value="CATALASE_1"/>
    <property type="match status" value="1"/>
</dbReference>
<dbReference type="GO" id="GO:0020037">
    <property type="term" value="F:heme binding"/>
    <property type="evidence" value="ECO:0007669"/>
    <property type="project" value="InterPro"/>
</dbReference>
<dbReference type="PROSITE" id="PS00438">
    <property type="entry name" value="CATALASE_2"/>
    <property type="match status" value="1"/>
</dbReference>
<dbReference type="PRINTS" id="PR00067">
    <property type="entry name" value="CATALASE"/>
</dbReference>
<keyword evidence="2 9" id="KW-0575">Peroxidase</keyword>
<evidence type="ECO:0000256" key="8">
    <source>
        <dbReference type="PIRSR" id="PIRSR038928-2"/>
    </source>
</evidence>
<feature type="domain" description="Catalase core" evidence="11">
    <location>
        <begin position="7"/>
        <end position="389"/>
    </location>
</feature>
<dbReference type="EC" id="1.11.1.6" evidence="9"/>
<dbReference type="InterPro" id="IPR018028">
    <property type="entry name" value="Catalase"/>
</dbReference>
<keyword evidence="4 8" id="KW-0479">Metal-binding</keyword>
<evidence type="ECO:0000256" key="1">
    <source>
        <dbReference type="ARBA" id="ARBA00005329"/>
    </source>
</evidence>
<evidence type="ECO:0000256" key="9">
    <source>
        <dbReference type="RuleBase" id="RU000498"/>
    </source>
</evidence>
<dbReference type="GO" id="GO:0042542">
    <property type="term" value="P:response to hydrogen peroxide"/>
    <property type="evidence" value="ECO:0007669"/>
    <property type="project" value="TreeGrafter"/>
</dbReference>
<dbReference type="InterPro" id="IPR024711">
    <property type="entry name" value="Catalase_clade1/3"/>
</dbReference>
<dbReference type="PIRSF" id="PIRSF038928">
    <property type="entry name" value="Catalase_clade1-3"/>
    <property type="match status" value="1"/>
</dbReference>
<dbReference type="InterPro" id="IPR024708">
    <property type="entry name" value="Catalase_AS"/>
</dbReference>
<dbReference type="PROSITE" id="PS51402">
    <property type="entry name" value="CATALASE_3"/>
    <property type="match status" value="1"/>
</dbReference>
<dbReference type="EMBL" id="CP000479">
    <property type="protein sequence ID" value="ABK66120.1"/>
    <property type="molecule type" value="Genomic_DNA"/>
</dbReference>
<feature type="binding site" description="axial binding residue" evidence="8">
    <location>
        <position position="337"/>
    </location>
    <ligand>
        <name>heme</name>
        <dbReference type="ChEBI" id="CHEBI:30413"/>
    </ligand>
    <ligandPart>
        <name>Fe</name>
        <dbReference type="ChEBI" id="CHEBI:18248"/>
    </ligandPart>
</feature>
<accession>A0A0H2ZUS8</accession>
<sequence>MAENHTTTNAGAPAPSDELSLTVGPDGPLLLQDSYLVEQMAAFNRERVPERQPHAKGAGAYGRFEVTADVSEYTKAAFLQPGAVTEVFARFSSGNSGERGSADTARDNRGFSVKFYTTEGNFDLVGSDVPVFAIRDPMKFPNLIRAGGRRADNDLHDHNMVWDFWTSCPETAHLVTLVMGDRGIPRTFRHMNGFGLHAFSWVNSAGEIHWVKYHFKTDQGIQWLPQEEGRRLAGTHPDCCVRDLYEAIARGEYPSWSLQVQLMPFADAKTYRFNPFDVTKVWPHADYPPIEVGTMTLDRNVTDHHAEVEQAAFAPSNLVPGTGLSPDRLLLGRSFAYPDAHRARIGVNHDQLPVNAARCAVRSYAKDGRMRIVNTADPVYAPNSAGGPHADPARAGEVHWAADGQMLRAAYTLRRDDDDWGQAGTLVRRVMDDAQRERLVHNIVGHVSAGVNEPVLSRVFAYWRHVDPDIGRKVEEGVRANLNS</sequence>
<organism evidence="12 13">
    <name type="scientific">Mycobacterium avium (strain 104)</name>
    <dbReference type="NCBI Taxonomy" id="243243"/>
    <lineage>
        <taxon>Bacteria</taxon>
        <taxon>Bacillati</taxon>
        <taxon>Actinomycetota</taxon>
        <taxon>Actinomycetes</taxon>
        <taxon>Mycobacteriales</taxon>
        <taxon>Mycobacteriaceae</taxon>
        <taxon>Mycobacterium</taxon>
        <taxon>Mycobacterium avium complex (MAC)</taxon>
    </lineage>
</organism>
<evidence type="ECO:0000256" key="7">
    <source>
        <dbReference type="ARBA" id="ARBA00023324"/>
    </source>
</evidence>
<dbReference type="SMART" id="SM01060">
    <property type="entry name" value="Catalase"/>
    <property type="match status" value="1"/>
</dbReference>
<evidence type="ECO:0000313" key="12">
    <source>
        <dbReference type="EMBL" id="ABK66120.1"/>
    </source>
</evidence>
<evidence type="ECO:0000256" key="3">
    <source>
        <dbReference type="ARBA" id="ARBA00022617"/>
    </source>
</evidence>
<protein>
    <recommendedName>
        <fullName evidence="9">Catalase</fullName>
        <ecNumber evidence="9">1.11.1.6</ecNumber>
    </recommendedName>
</protein>
<dbReference type="AlphaFoldDB" id="A0A0H2ZUS8"/>
<keyword evidence="5 9" id="KW-0560">Oxidoreductase</keyword>
<dbReference type="GO" id="GO:0004096">
    <property type="term" value="F:catalase activity"/>
    <property type="evidence" value="ECO:0007669"/>
    <property type="project" value="UniProtKB-EC"/>
</dbReference>
<dbReference type="GO" id="GO:0042744">
    <property type="term" value="P:hydrogen peroxide catabolic process"/>
    <property type="evidence" value="ECO:0007669"/>
    <property type="project" value="UniProtKB-KW"/>
</dbReference>
<evidence type="ECO:0000259" key="11">
    <source>
        <dbReference type="SMART" id="SM01060"/>
    </source>
</evidence>
<evidence type="ECO:0000256" key="2">
    <source>
        <dbReference type="ARBA" id="ARBA00022559"/>
    </source>
</evidence>
<dbReference type="KEGG" id="mav:MAV_4926"/>
<keyword evidence="6 8" id="KW-0408">Iron</keyword>
<evidence type="ECO:0000256" key="5">
    <source>
        <dbReference type="ARBA" id="ARBA00023002"/>
    </source>
</evidence>
<dbReference type="Gene3D" id="2.40.180.10">
    <property type="entry name" value="Catalase core domain"/>
    <property type="match status" value="1"/>
</dbReference>
<evidence type="ECO:0000313" key="13">
    <source>
        <dbReference type="Proteomes" id="UP000001574"/>
    </source>
</evidence>